<organism evidence="1 2">
    <name type="scientific">Methylophilus luteus</name>
    <dbReference type="NCBI Taxonomy" id="640108"/>
    <lineage>
        <taxon>Bacteria</taxon>
        <taxon>Pseudomonadati</taxon>
        <taxon>Pseudomonadota</taxon>
        <taxon>Betaproteobacteria</taxon>
        <taxon>Nitrosomonadales</taxon>
        <taxon>Methylophilaceae</taxon>
        <taxon>Methylophilus</taxon>
    </lineage>
</organism>
<evidence type="ECO:0000313" key="2">
    <source>
        <dbReference type="Proteomes" id="UP001597128"/>
    </source>
</evidence>
<dbReference type="RefSeq" id="WP_379055864.1">
    <property type="nucleotide sequence ID" value="NZ_JBHTKB010000001.1"/>
</dbReference>
<proteinExistence type="predicted"/>
<dbReference type="EMBL" id="JBHTKB010000001">
    <property type="protein sequence ID" value="MFD0912713.1"/>
    <property type="molecule type" value="Genomic_DNA"/>
</dbReference>
<protein>
    <submittedName>
        <fullName evidence="1">Uncharacterized protein</fullName>
    </submittedName>
</protein>
<reference evidence="2" key="1">
    <citation type="journal article" date="2019" name="Int. J. Syst. Evol. Microbiol.">
        <title>The Global Catalogue of Microorganisms (GCM) 10K type strain sequencing project: providing services to taxonomists for standard genome sequencing and annotation.</title>
        <authorList>
            <consortium name="The Broad Institute Genomics Platform"/>
            <consortium name="The Broad Institute Genome Sequencing Center for Infectious Disease"/>
            <person name="Wu L."/>
            <person name="Ma J."/>
        </authorList>
    </citation>
    <scope>NUCLEOTIDE SEQUENCE [LARGE SCALE GENOMIC DNA]</scope>
    <source>
        <strain evidence="2">CCUG 58412</strain>
    </source>
</reference>
<comment type="caution">
    <text evidence="1">The sequence shown here is derived from an EMBL/GenBank/DDBJ whole genome shotgun (WGS) entry which is preliminary data.</text>
</comment>
<keyword evidence="2" id="KW-1185">Reference proteome</keyword>
<accession>A0ABW3F4G1</accession>
<sequence>MQTHSNITLIKNPPLETGVQALNELLQIYWDQTQAYVQAELMGLPEPELQTPPLPNYLIYRI</sequence>
<gene>
    <name evidence="1" type="ORF">ACFQ1Z_04065</name>
</gene>
<evidence type="ECO:0000313" key="1">
    <source>
        <dbReference type="EMBL" id="MFD0912713.1"/>
    </source>
</evidence>
<name>A0ABW3F4G1_9PROT</name>
<dbReference type="Proteomes" id="UP001597128">
    <property type="component" value="Unassembled WGS sequence"/>
</dbReference>